<comment type="caution">
    <text evidence="2">The sequence shown here is derived from an EMBL/GenBank/DDBJ whole genome shotgun (WGS) entry which is preliminary data.</text>
</comment>
<evidence type="ECO:0000256" key="1">
    <source>
        <dbReference type="SAM" id="Phobius"/>
    </source>
</evidence>
<reference evidence="2 3" key="1">
    <citation type="submission" date="2023-09" db="EMBL/GenBank/DDBJ databases">
        <authorList>
            <person name="Wang M."/>
        </authorList>
    </citation>
    <scope>NUCLEOTIDE SEQUENCE [LARGE SCALE GENOMIC DNA]</scope>
    <source>
        <strain evidence="2">GT-2023</strain>
        <tissue evidence="2">Liver</tissue>
    </source>
</reference>
<keyword evidence="3" id="KW-1185">Reference proteome</keyword>
<keyword evidence="1" id="KW-1133">Transmembrane helix</keyword>
<evidence type="ECO:0000313" key="3">
    <source>
        <dbReference type="Proteomes" id="UP001558613"/>
    </source>
</evidence>
<keyword evidence="1" id="KW-0812">Transmembrane</keyword>
<dbReference type="Proteomes" id="UP001558613">
    <property type="component" value="Unassembled WGS sequence"/>
</dbReference>
<sequence length="84" mass="9328">MRSLESSRNVEYQDNNPYSCVLNNLISNQTQNLDISELCQTCADQVHCCGCIKAVVRLVISAVVGVATVIIVVHDIRSRRAEHI</sequence>
<protein>
    <submittedName>
        <fullName evidence="2">Uncharacterized protein</fullName>
    </submittedName>
</protein>
<organism evidence="2 3">
    <name type="scientific">Cirrhinus molitorella</name>
    <name type="common">mud carp</name>
    <dbReference type="NCBI Taxonomy" id="172907"/>
    <lineage>
        <taxon>Eukaryota</taxon>
        <taxon>Metazoa</taxon>
        <taxon>Chordata</taxon>
        <taxon>Craniata</taxon>
        <taxon>Vertebrata</taxon>
        <taxon>Euteleostomi</taxon>
        <taxon>Actinopterygii</taxon>
        <taxon>Neopterygii</taxon>
        <taxon>Teleostei</taxon>
        <taxon>Ostariophysi</taxon>
        <taxon>Cypriniformes</taxon>
        <taxon>Cyprinidae</taxon>
        <taxon>Labeoninae</taxon>
        <taxon>Labeonini</taxon>
        <taxon>Cirrhinus</taxon>
    </lineage>
</organism>
<dbReference type="EMBL" id="JAYMGO010000022">
    <property type="protein sequence ID" value="KAL1251544.1"/>
    <property type="molecule type" value="Genomic_DNA"/>
</dbReference>
<feature type="transmembrane region" description="Helical" evidence="1">
    <location>
        <begin position="54"/>
        <end position="73"/>
    </location>
</feature>
<gene>
    <name evidence="2" type="ORF">QQF64_019340</name>
</gene>
<dbReference type="PANTHER" id="PTHR21063:SF4">
    <property type="entry name" value="CD48 ANTIGEN-RELATED"/>
    <property type="match status" value="1"/>
</dbReference>
<accession>A0ABR3LIL3</accession>
<keyword evidence="1" id="KW-0472">Membrane</keyword>
<proteinExistence type="predicted"/>
<dbReference type="PANTHER" id="PTHR21063">
    <property type="entry name" value="LFA-3"/>
    <property type="match status" value="1"/>
</dbReference>
<name>A0ABR3LIL3_9TELE</name>
<evidence type="ECO:0000313" key="2">
    <source>
        <dbReference type="EMBL" id="KAL1251544.1"/>
    </source>
</evidence>